<evidence type="ECO:0000256" key="1">
    <source>
        <dbReference type="SAM" id="Phobius"/>
    </source>
</evidence>
<dbReference type="STRING" id="698738.OLEAN_C03680"/>
<dbReference type="HOGENOM" id="CLU_110706_2_0_6"/>
<keyword evidence="3" id="KW-1185">Reference proteome</keyword>
<reference evidence="2 3" key="1">
    <citation type="journal article" date="2013" name="Nat. Commun.">
        <title>Genome sequence and functional genomic analysis of the oil-degrading bacterium Oleispira antarctica.</title>
        <authorList>
            <person name="Kube M."/>
            <person name="Chernikova T.N."/>
            <person name="Al-Ramahi Y."/>
            <person name="Beloqui A."/>
            <person name="Lopez-Cortez N."/>
            <person name="Guazzaroni M.E."/>
            <person name="Heipieper H.J."/>
            <person name="Klages S."/>
            <person name="Kotsyurbenko O.R."/>
            <person name="Langer I."/>
            <person name="Nechitaylo T.Y."/>
            <person name="Lunsdorf H."/>
            <person name="Fernandez M."/>
            <person name="Juarez S."/>
            <person name="Ciordia S."/>
            <person name="Singer A."/>
            <person name="Kagan O."/>
            <person name="Egorova O."/>
            <person name="Petit P.A."/>
            <person name="Stogios P."/>
            <person name="Kim Y."/>
            <person name="Tchigvintsev A."/>
            <person name="Flick R."/>
            <person name="Denaro R."/>
            <person name="Genovese M."/>
            <person name="Albar J.P."/>
            <person name="Reva O.N."/>
            <person name="Martinez-Gomariz M."/>
            <person name="Tran H."/>
            <person name="Ferrer M."/>
            <person name="Savchenko A."/>
            <person name="Yakunin A.F."/>
            <person name="Yakimov M.M."/>
            <person name="Golyshina O.V."/>
            <person name="Reinhardt R."/>
            <person name="Golyshin P.N."/>
        </authorList>
    </citation>
    <scope>NUCLEOTIDE SEQUENCE [LARGE SCALE GENOMIC DNA]</scope>
</reference>
<proteinExistence type="predicted"/>
<keyword evidence="1" id="KW-0812">Transmembrane</keyword>
<accession>R4YR23</accession>
<keyword evidence="1" id="KW-1133">Transmembrane helix</keyword>
<dbReference type="Proteomes" id="UP000032749">
    <property type="component" value="Chromosome"/>
</dbReference>
<gene>
    <name evidence="2" type="ORF">OLEAN_C03680</name>
</gene>
<dbReference type="Pfam" id="PF07963">
    <property type="entry name" value="N_methyl"/>
    <property type="match status" value="1"/>
</dbReference>
<sequence length="171" mass="18253">MIKKYGRSSVYKKTTGFSLIELVITIVVLGIALSALSSSLFTSVGRNADPLWQSKASQLSQAYLDEILSMRYDESSPLGGGSIGVCNTPGSETGEASRSLYDDVDDYDGLAETADFLDTITPSSYSGYTVSIEVTCVAQGNPTLTDSKLIALTIISPTSQRLIFSVLRADL</sequence>
<organism evidence="2 3">
    <name type="scientific">Oleispira antarctica RB-8</name>
    <dbReference type="NCBI Taxonomy" id="698738"/>
    <lineage>
        <taxon>Bacteria</taxon>
        <taxon>Pseudomonadati</taxon>
        <taxon>Pseudomonadota</taxon>
        <taxon>Gammaproteobacteria</taxon>
        <taxon>Oceanospirillales</taxon>
        <taxon>Oceanospirillaceae</taxon>
        <taxon>Oleispira</taxon>
    </lineage>
</organism>
<dbReference type="NCBIfam" id="TIGR02532">
    <property type="entry name" value="IV_pilin_GFxxxE"/>
    <property type="match status" value="1"/>
</dbReference>
<feature type="transmembrane region" description="Helical" evidence="1">
    <location>
        <begin position="20"/>
        <end position="41"/>
    </location>
</feature>
<dbReference type="InterPro" id="IPR012902">
    <property type="entry name" value="N_methyl_site"/>
</dbReference>
<dbReference type="PROSITE" id="PS00409">
    <property type="entry name" value="PROKAR_NTER_METHYL"/>
    <property type="match status" value="1"/>
</dbReference>
<protein>
    <recommendedName>
        <fullName evidence="4">MSHA pilin protein MshD</fullName>
    </recommendedName>
</protein>
<dbReference type="EMBL" id="FO203512">
    <property type="protein sequence ID" value="CCK74544.1"/>
    <property type="molecule type" value="Genomic_DNA"/>
</dbReference>
<keyword evidence="1" id="KW-0472">Membrane</keyword>
<name>R4YR23_OLEAN</name>
<dbReference type="AlphaFoldDB" id="R4YR23"/>
<evidence type="ECO:0000313" key="2">
    <source>
        <dbReference type="EMBL" id="CCK74544.1"/>
    </source>
</evidence>
<evidence type="ECO:0000313" key="3">
    <source>
        <dbReference type="Proteomes" id="UP000032749"/>
    </source>
</evidence>
<dbReference type="KEGG" id="oai:OLEAN_C03680"/>
<evidence type="ECO:0008006" key="4">
    <source>
        <dbReference type="Google" id="ProtNLM"/>
    </source>
</evidence>